<sequence length="232" mass="25752">MPQDSTLVPNVSIQEVDLETALRESGETSRLQTAVLNPKNPNLQYYCKTVLVLVLFSVQKGAGSNALTGSLLVWLLALVAVFCSRNDQLKWIEAREAALHRCATRRITLVHPEFIHITSAIFSPFIMFGLVTLVSFIEGRLHVALQHSKATNATEVVLTSIFMMILHVLYGCALMFLLVANLILQANTARFRASKLRSVLFYVDNIVVIAVGLVLFLCMPLQLGPIKARRAF</sequence>
<dbReference type="OrthoDB" id="10349785at2759"/>
<proteinExistence type="predicted"/>
<dbReference type="EMBL" id="JANKHO010002386">
    <property type="protein sequence ID" value="KAJ3492778.1"/>
    <property type="molecule type" value="Genomic_DNA"/>
</dbReference>
<feature type="transmembrane region" description="Helical" evidence="1">
    <location>
        <begin position="199"/>
        <end position="223"/>
    </location>
</feature>
<dbReference type="AlphaFoldDB" id="A0A9W8JQH1"/>
<evidence type="ECO:0000313" key="3">
    <source>
        <dbReference type="Proteomes" id="UP001148786"/>
    </source>
</evidence>
<evidence type="ECO:0000256" key="1">
    <source>
        <dbReference type="SAM" id="Phobius"/>
    </source>
</evidence>
<feature type="transmembrane region" description="Helical" evidence="1">
    <location>
        <begin position="157"/>
        <end position="179"/>
    </location>
</feature>
<keyword evidence="1" id="KW-0472">Membrane</keyword>
<organism evidence="2 3">
    <name type="scientific">Agrocybe chaxingu</name>
    <dbReference type="NCBI Taxonomy" id="84603"/>
    <lineage>
        <taxon>Eukaryota</taxon>
        <taxon>Fungi</taxon>
        <taxon>Dikarya</taxon>
        <taxon>Basidiomycota</taxon>
        <taxon>Agaricomycotina</taxon>
        <taxon>Agaricomycetes</taxon>
        <taxon>Agaricomycetidae</taxon>
        <taxon>Agaricales</taxon>
        <taxon>Agaricineae</taxon>
        <taxon>Strophariaceae</taxon>
        <taxon>Agrocybe</taxon>
    </lineage>
</organism>
<gene>
    <name evidence="2" type="ORF">NLJ89_g11165</name>
</gene>
<keyword evidence="3" id="KW-1185">Reference proteome</keyword>
<keyword evidence="1" id="KW-0812">Transmembrane</keyword>
<evidence type="ECO:0000313" key="2">
    <source>
        <dbReference type="EMBL" id="KAJ3492778.1"/>
    </source>
</evidence>
<feature type="transmembrane region" description="Helical" evidence="1">
    <location>
        <begin position="62"/>
        <end position="83"/>
    </location>
</feature>
<feature type="transmembrane region" description="Helical" evidence="1">
    <location>
        <begin position="114"/>
        <end position="137"/>
    </location>
</feature>
<comment type="caution">
    <text evidence="2">The sequence shown here is derived from an EMBL/GenBank/DDBJ whole genome shotgun (WGS) entry which is preliminary data.</text>
</comment>
<protein>
    <submittedName>
        <fullName evidence="2">Uncharacterized protein</fullName>
    </submittedName>
</protein>
<accession>A0A9W8JQH1</accession>
<name>A0A9W8JQH1_9AGAR</name>
<dbReference type="Proteomes" id="UP001148786">
    <property type="component" value="Unassembled WGS sequence"/>
</dbReference>
<keyword evidence="1" id="KW-1133">Transmembrane helix</keyword>
<reference evidence="2" key="1">
    <citation type="submission" date="2022-07" db="EMBL/GenBank/DDBJ databases">
        <title>Genome Sequence of Agrocybe chaxingu.</title>
        <authorList>
            <person name="Buettner E."/>
        </authorList>
    </citation>
    <scope>NUCLEOTIDE SEQUENCE</scope>
    <source>
        <strain evidence="2">MP-N11</strain>
    </source>
</reference>